<organism evidence="2 3">
    <name type="scientific">Nonlabens arenilitoris</name>
    <dbReference type="NCBI Taxonomy" id="1217969"/>
    <lineage>
        <taxon>Bacteria</taxon>
        <taxon>Pseudomonadati</taxon>
        <taxon>Bacteroidota</taxon>
        <taxon>Flavobacteriia</taxon>
        <taxon>Flavobacteriales</taxon>
        <taxon>Flavobacteriaceae</taxon>
        <taxon>Nonlabens</taxon>
    </lineage>
</organism>
<keyword evidence="1" id="KW-0472">Membrane</keyword>
<evidence type="ECO:0000256" key="1">
    <source>
        <dbReference type="SAM" id="Phobius"/>
    </source>
</evidence>
<dbReference type="OrthoDB" id="994644at2"/>
<evidence type="ECO:0008006" key="4">
    <source>
        <dbReference type="Google" id="ProtNLM"/>
    </source>
</evidence>
<accession>A0A2S7UG93</accession>
<dbReference type="Proteomes" id="UP000239747">
    <property type="component" value="Unassembled WGS sequence"/>
</dbReference>
<keyword evidence="1" id="KW-1133">Transmembrane helix</keyword>
<proteinExistence type="predicted"/>
<dbReference type="SUPFAM" id="SSF49785">
    <property type="entry name" value="Galactose-binding domain-like"/>
    <property type="match status" value="1"/>
</dbReference>
<dbReference type="RefSeq" id="WP_105072274.1">
    <property type="nucleotide sequence ID" value="NZ_MTPW01000001.1"/>
</dbReference>
<dbReference type="Gene3D" id="2.60.120.260">
    <property type="entry name" value="Galactose-binding domain-like"/>
    <property type="match status" value="1"/>
</dbReference>
<evidence type="ECO:0000313" key="2">
    <source>
        <dbReference type="EMBL" id="PQJ33222.1"/>
    </source>
</evidence>
<dbReference type="EMBL" id="MTPW01000001">
    <property type="protein sequence ID" value="PQJ33222.1"/>
    <property type="molecule type" value="Genomic_DNA"/>
</dbReference>
<dbReference type="InterPro" id="IPR025060">
    <property type="entry name" value="DUF3999"/>
</dbReference>
<dbReference type="Pfam" id="PF13163">
    <property type="entry name" value="DUF3999"/>
    <property type="match status" value="1"/>
</dbReference>
<reference evidence="2 3" key="1">
    <citation type="submission" date="2017-01" db="EMBL/GenBank/DDBJ databases">
        <title>Trade-off between light-utilization and light-protection in marine flavobacteria.</title>
        <authorList>
            <person name="Kumagai Y."/>
            <person name="Yoshizawa S."/>
            <person name="Kogure K."/>
            <person name="Iwasaki W."/>
        </authorList>
    </citation>
    <scope>NUCLEOTIDE SEQUENCE [LARGE SCALE GENOMIC DNA]</scope>
    <source>
        <strain evidence="2 3">KCTC 32109</strain>
    </source>
</reference>
<keyword evidence="1" id="KW-0812">Transmembrane</keyword>
<dbReference type="AlphaFoldDB" id="A0A2S7UG93"/>
<evidence type="ECO:0000313" key="3">
    <source>
        <dbReference type="Proteomes" id="UP000239747"/>
    </source>
</evidence>
<protein>
    <recommendedName>
        <fullName evidence="4">DUF3999 domain-containing protein</fullName>
    </recommendedName>
</protein>
<sequence>MLLISWSATAQLSDFTYERSLTGVSEDWHSIALPDQVYGKLKPSLDDLRIYGITENLDTTEVPYILKVNDEKFAIRKHFGQIINKSRSDAGFYYTVELNQPSQINSLKLKFTDSNFDWKVNLEGSLNQQEWFTILENSRILDIQNASTEYSFTDLNFPTSNYHYYRILIKSNKQPTLSSIDIFLEEKTEGVLLDYDVVKWNIKENNQIKTSEIEFELENPVPVNSLKINVATTYDYFRPVSIQYLIDSVKTEKGYLYNYTTIKRTTLSSLEENQFDFKNTIASKFKIIVYNGDNQSLDIKSVDVKGFKYELIARFMDSANYKLVYGNKSARQPHYDIHNFKNNIPVNLKALEVGTENQIIAKDTPSSTALFENEFWLWAIMGIIIVLLGGFTYKMLGNDKASG</sequence>
<keyword evidence="3" id="KW-1185">Reference proteome</keyword>
<dbReference type="InterPro" id="IPR008979">
    <property type="entry name" value="Galactose-bd-like_sf"/>
</dbReference>
<feature type="transmembrane region" description="Helical" evidence="1">
    <location>
        <begin position="375"/>
        <end position="393"/>
    </location>
</feature>
<gene>
    <name evidence="2" type="ORF">BST92_12470</name>
</gene>
<comment type="caution">
    <text evidence="2">The sequence shown here is derived from an EMBL/GenBank/DDBJ whole genome shotgun (WGS) entry which is preliminary data.</text>
</comment>
<name>A0A2S7UG93_9FLAO</name>